<comment type="caution">
    <text evidence="1">The sequence shown here is derived from an EMBL/GenBank/DDBJ whole genome shotgun (WGS) entry which is preliminary data.</text>
</comment>
<accession>A0A8J2LCL2</accession>
<gene>
    <name evidence="1" type="ORF">AFUS01_LOCUS41187</name>
</gene>
<organism evidence="1 2">
    <name type="scientific">Allacma fusca</name>
    <dbReference type="NCBI Taxonomy" id="39272"/>
    <lineage>
        <taxon>Eukaryota</taxon>
        <taxon>Metazoa</taxon>
        <taxon>Ecdysozoa</taxon>
        <taxon>Arthropoda</taxon>
        <taxon>Hexapoda</taxon>
        <taxon>Collembola</taxon>
        <taxon>Symphypleona</taxon>
        <taxon>Sminthuridae</taxon>
        <taxon>Allacma</taxon>
    </lineage>
</organism>
<name>A0A8J2LCL2_9HEXA</name>
<evidence type="ECO:0000313" key="1">
    <source>
        <dbReference type="EMBL" id="CAG7831445.1"/>
    </source>
</evidence>
<reference evidence="1" key="1">
    <citation type="submission" date="2021-06" db="EMBL/GenBank/DDBJ databases">
        <authorList>
            <person name="Hodson N. C."/>
            <person name="Mongue J. A."/>
            <person name="Jaron S. K."/>
        </authorList>
    </citation>
    <scope>NUCLEOTIDE SEQUENCE</scope>
</reference>
<dbReference type="EMBL" id="CAJVCH010560508">
    <property type="protein sequence ID" value="CAG7831445.1"/>
    <property type="molecule type" value="Genomic_DNA"/>
</dbReference>
<sequence>MDQKIKAKSGIPTSEIQCFYSVTTLSVQESSKRKTFVLNRSLSFPQTFLHLTQTWFLISPAAHSKNNFTRPNIC</sequence>
<evidence type="ECO:0000313" key="2">
    <source>
        <dbReference type="Proteomes" id="UP000708208"/>
    </source>
</evidence>
<dbReference type="Proteomes" id="UP000708208">
    <property type="component" value="Unassembled WGS sequence"/>
</dbReference>
<protein>
    <submittedName>
        <fullName evidence="1">Uncharacterized protein</fullName>
    </submittedName>
</protein>
<dbReference type="AlphaFoldDB" id="A0A8J2LCL2"/>
<keyword evidence="2" id="KW-1185">Reference proteome</keyword>
<proteinExistence type="predicted"/>